<accession>A0A940PMM2</accession>
<sequence>MSTLIDSHEIIARIAGREVEVIDASLTLDRGWAPYVQGTLTIRDPQIRGLLDPRQRPRVHLQLTRRYSASRTLGYLSTQFAGQTIAAMSAAWTGKTLGQVSALYREVWNPGGRWGSDEPLAVSSFLTGSRRRLSEPDLWEISFQGGEYPLQTRASETMRWTSQNATVRGLVNDVLARFGYTPLQPGTANATVEVDEDGEGPVWEAGVTVWDYLNPIVQAAELRLYCDENHLWQLVGDDANAAGSHDLGPEAIECEDSWSADGRFFDGAILIYEWETRNGTAKKALDTYKVGKVATYVEHIAGKLTRPGRAKRIVTRAVRRALAQTWESVADYQLRPGQKVTLPAGETGRIDSITWTYPDARMTVQVIDVTTPAP</sequence>
<protein>
    <submittedName>
        <fullName evidence="1">Uncharacterized protein</fullName>
    </submittedName>
</protein>
<keyword evidence="2" id="KW-1185">Reference proteome</keyword>
<name>A0A940PMM2_9MICO</name>
<dbReference type="EMBL" id="JAFIDA010000001">
    <property type="protein sequence ID" value="MBP1326737.1"/>
    <property type="molecule type" value="Genomic_DNA"/>
</dbReference>
<evidence type="ECO:0000313" key="1">
    <source>
        <dbReference type="EMBL" id="MBP1326737.1"/>
    </source>
</evidence>
<proteinExistence type="predicted"/>
<organism evidence="1 2">
    <name type="scientific">Leucobacter exalbidus</name>
    <dbReference type="NCBI Taxonomy" id="662960"/>
    <lineage>
        <taxon>Bacteria</taxon>
        <taxon>Bacillati</taxon>
        <taxon>Actinomycetota</taxon>
        <taxon>Actinomycetes</taxon>
        <taxon>Micrococcales</taxon>
        <taxon>Microbacteriaceae</taxon>
        <taxon>Leucobacter</taxon>
    </lineage>
</organism>
<dbReference type="AlphaFoldDB" id="A0A940PMM2"/>
<reference evidence="1" key="1">
    <citation type="submission" date="2021-02" db="EMBL/GenBank/DDBJ databases">
        <title>Sequencing the genomes of 1000 actinobacteria strains.</title>
        <authorList>
            <person name="Klenk H.-P."/>
        </authorList>
    </citation>
    <scope>NUCLEOTIDE SEQUENCE</scope>
    <source>
        <strain evidence="1">DSM 22850</strain>
    </source>
</reference>
<comment type="caution">
    <text evidence="1">The sequence shown here is derived from an EMBL/GenBank/DDBJ whole genome shotgun (WGS) entry which is preliminary data.</text>
</comment>
<dbReference type="RefSeq" id="WP_209705599.1">
    <property type="nucleotide sequence ID" value="NZ_JAFIDA010000001.1"/>
</dbReference>
<dbReference type="Proteomes" id="UP000675163">
    <property type="component" value="Unassembled WGS sequence"/>
</dbReference>
<gene>
    <name evidence="1" type="ORF">JOF28_001969</name>
</gene>
<evidence type="ECO:0000313" key="2">
    <source>
        <dbReference type="Proteomes" id="UP000675163"/>
    </source>
</evidence>